<dbReference type="Proteomes" id="UP001159363">
    <property type="component" value="Chromosome 6"/>
</dbReference>
<name>A0ABQ9H496_9NEOP</name>
<evidence type="ECO:0000313" key="3">
    <source>
        <dbReference type="Proteomes" id="UP001159363"/>
    </source>
</evidence>
<dbReference type="EMBL" id="JARBHB010000007">
    <property type="protein sequence ID" value="KAJ8879124.1"/>
    <property type="molecule type" value="Genomic_DNA"/>
</dbReference>
<comment type="caution">
    <text evidence="2">The sequence shown here is derived from an EMBL/GenBank/DDBJ whole genome shotgun (WGS) entry which is preliminary data.</text>
</comment>
<sequence length="73" mass="7642">MLEDPWADLESKHSSSIGGRSIGAKLSFASENSVRLSFANENNANLSTALSDTEESVDVQEGEGHISSSEGSA</sequence>
<organism evidence="2 3">
    <name type="scientific">Dryococelus australis</name>
    <dbReference type="NCBI Taxonomy" id="614101"/>
    <lineage>
        <taxon>Eukaryota</taxon>
        <taxon>Metazoa</taxon>
        <taxon>Ecdysozoa</taxon>
        <taxon>Arthropoda</taxon>
        <taxon>Hexapoda</taxon>
        <taxon>Insecta</taxon>
        <taxon>Pterygota</taxon>
        <taxon>Neoptera</taxon>
        <taxon>Polyneoptera</taxon>
        <taxon>Phasmatodea</taxon>
        <taxon>Verophasmatodea</taxon>
        <taxon>Anareolatae</taxon>
        <taxon>Phasmatidae</taxon>
        <taxon>Eurycanthinae</taxon>
        <taxon>Dryococelus</taxon>
    </lineage>
</organism>
<keyword evidence="3" id="KW-1185">Reference proteome</keyword>
<feature type="region of interest" description="Disordered" evidence="1">
    <location>
        <begin position="1"/>
        <end position="20"/>
    </location>
</feature>
<reference evidence="2 3" key="1">
    <citation type="submission" date="2023-02" db="EMBL/GenBank/DDBJ databases">
        <title>LHISI_Scaffold_Assembly.</title>
        <authorList>
            <person name="Stuart O.P."/>
            <person name="Cleave R."/>
            <person name="Magrath M.J.L."/>
            <person name="Mikheyev A.S."/>
        </authorList>
    </citation>
    <scope>NUCLEOTIDE SEQUENCE [LARGE SCALE GENOMIC DNA]</scope>
    <source>
        <strain evidence="2">Daus_M_001</strain>
        <tissue evidence="2">Leg muscle</tissue>
    </source>
</reference>
<accession>A0ABQ9H496</accession>
<feature type="region of interest" description="Disordered" evidence="1">
    <location>
        <begin position="49"/>
        <end position="73"/>
    </location>
</feature>
<evidence type="ECO:0000256" key="1">
    <source>
        <dbReference type="SAM" id="MobiDB-lite"/>
    </source>
</evidence>
<evidence type="ECO:0000313" key="2">
    <source>
        <dbReference type="EMBL" id="KAJ8879124.1"/>
    </source>
</evidence>
<protein>
    <submittedName>
        <fullName evidence="2">Uncharacterized protein</fullName>
    </submittedName>
</protein>
<feature type="compositionally biased region" description="Acidic residues" evidence="1">
    <location>
        <begin position="52"/>
        <end position="61"/>
    </location>
</feature>
<proteinExistence type="predicted"/>
<gene>
    <name evidence="2" type="ORF">PR048_019730</name>
</gene>